<evidence type="ECO:0000256" key="4">
    <source>
        <dbReference type="ARBA" id="ARBA00011881"/>
    </source>
</evidence>
<dbReference type="InterPro" id="IPR023418">
    <property type="entry name" value="Thyroxine_BS"/>
</dbReference>
<evidence type="ECO:0000256" key="2">
    <source>
        <dbReference type="ARBA" id="ARBA00002704"/>
    </source>
</evidence>
<evidence type="ECO:0000256" key="3">
    <source>
        <dbReference type="ARBA" id="ARBA00009850"/>
    </source>
</evidence>
<dbReference type="RefSeq" id="WP_188360179.1">
    <property type="nucleotide sequence ID" value="NZ_BMDC01000004.1"/>
</dbReference>
<dbReference type="PANTHER" id="PTHR10395">
    <property type="entry name" value="URICASE AND TRANSTHYRETIN-RELATED"/>
    <property type="match status" value="1"/>
</dbReference>
<dbReference type="Proteomes" id="UP000600171">
    <property type="component" value="Unassembled WGS sequence"/>
</dbReference>
<protein>
    <recommendedName>
        <fullName evidence="7">5-hydroxyisourate hydrolase</fullName>
        <shortName evidence="7">HIU hydrolase</shortName>
        <shortName evidence="7">HIUHase</shortName>
        <ecNumber evidence="7">3.5.2.17</ecNumber>
    </recommendedName>
</protein>
<name>A0A917IVI6_9MICC</name>
<comment type="caution">
    <text evidence="9">The sequence shown here is derived from an EMBL/GenBank/DDBJ whole genome shotgun (WGS) entry which is preliminary data.</text>
</comment>
<evidence type="ECO:0000313" key="9">
    <source>
        <dbReference type="EMBL" id="GGH65791.1"/>
    </source>
</evidence>
<dbReference type="PROSITE" id="PS00768">
    <property type="entry name" value="TRANSTHYRETIN_1"/>
    <property type="match status" value="1"/>
</dbReference>
<proteinExistence type="inferred from homology"/>
<accession>A0A917IVI6</accession>
<keyword evidence="5 7" id="KW-0659">Purine metabolism</keyword>
<dbReference type="GO" id="GO:0033971">
    <property type="term" value="F:hydroxyisourate hydrolase activity"/>
    <property type="evidence" value="ECO:0007669"/>
    <property type="project" value="UniProtKB-EC"/>
</dbReference>
<comment type="similarity">
    <text evidence="3 7">Belongs to the transthyretin family. 5-hydroxyisourate hydrolase subfamily.</text>
</comment>
<dbReference type="GO" id="GO:0006144">
    <property type="term" value="P:purine nucleobase metabolic process"/>
    <property type="evidence" value="ECO:0007669"/>
    <property type="project" value="UniProtKB-KW"/>
</dbReference>
<evidence type="ECO:0000256" key="6">
    <source>
        <dbReference type="ARBA" id="ARBA00022801"/>
    </source>
</evidence>
<evidence type="ECO:0000256" key="7">
    <source>
        <dbReference type="RuleBase" id="RU361270"/>
    </source>
</evidence>
<dbReference type="EMBL" id="BMDC01000004">
    <property type="protein sequence ID" value="GGH65791.1"/>
    <property type="molecule type" value="Genomic_DNA"/>
</dbReference>
<sequence length="104" mass="11318">MSFLSTHILDTANGSPAEGLTVHLFSGEQKIASGTTDSDGRISDLGPDQLETGDYTLVFEIGDYYPRTSFWNSVSLTVSLVQETGHYHIPLLLSPYSISSYRGS</sequence>
<evidence type="ECO:0000259" key="8">
    <source>
        <dbReference type="Pfam" id="PF00576"/>
    </source>
</evidence>
<evidence type="ECO:0000313" key="10">
    <source>
        <dbReference type="Proteomes" id="UP000600171"/>
    </source>
</evidence>
<comment type="catalytic activity">
    <reaction evidence="1 7">
        <text>5-hydroxyisourate + H2O = 5-hydroxy-2-oxo-4-ureido-2,5-dihydro-1H-imidazole-5-carboxylate + H(+)</text>
        <dbReference type="Rhea" id="RHEA:23736"/>
        <dbReference type="ChEBI" id="CHEBI:15377"/>
        <dbReference type="ChEBI" id="CHEBI:15378"/>
        <dbReference type="ChEBI" id="CHEBI:18072"/>
        <dbReference type="ChEBI" id="CHEBI:58639"/>
        <dbReference type="EC" id="3.5.2.17"/>
    </reaction>
</comment>
<dbReference type="AlphaFoldDB" id="A0A917IVI6"/>
<feature type="domain" description="Transthyretin/hydroxyisourate hydrolase" evidence="8">
    <location>
        <begin position="4"/>
        <end position="103"/>
    </location>
</feature>
<comment type="subunit">
    <text evidence="4 7">Homotetramer.</text>
</comment>
<dbReference type="InterPro" id="IPR036817">
    <property type="entry name" value="Transthyretin/HIU_hydrolase_sf"/>
</dbReference>
<evidence type="ECO:0000256" key="5">
    <source>
        <dbReference type="ARBA" id="ARBA00022631"/>
    </source>
</evidence>
<reference evidence="9 10" key="1">
    <citation type="journal article" date="2014" name="Int. J. Syst. Evol. Microbiol.">
        <title>Complete genome sequence of Corynebacterium casei LMG S-19264T (=DSM 44701T), isolated from a smear-ripened cheese.</title>
        <authorList>
            <consortium name="US DOE Joint Genome Institute (JGI-PGF)"/>
            <person name="Walter F."/>
            <person name="Albersmeier A."/>
            <person name="Kalinowski J."/>
            <person name="Ruckert C."/>
        </authorList>
    </citation>
    <scope>NUCLEOTIDE SEQUENCE [LARGE SCALE GENOMIC DNA]</scope>
    <source>
        <strain evidence="9 10">CCM 8669</strain>
    </source>
</reference>
<evidence type="ECO:0000256" key="1">
    <source>
        <dbReference type="ARBA" id="ARBA00001043"/>
    </source>
</evidence>
<dbReference type="SUPFAM" id="SSF49472">
    <property type="entry name" value="Transthyretin (synonym: prealbumin)"/>
    <property type="match status" value="1"/>
</dbReference>
<keyword evidence="10" id="KW-1185">Reference proteome</keyword>
<dbReference type="InterPro" id="IPR023416">
    <property type="entry name" value="Transthyretin/HIU_hydrolase_d"/>
</dbReference>
<dbReference type="InterPro" id="IPR014306">
    <property type="entry name" value="Hydroxyisourate_hydrolase"/>
</dbReference>
<dbReference type="Pfam" id="PF00576">
    <property type="entry name" value="Transthyretin"/>
    <property type="match status" value="1"/>
</dbReference>
<dbReference type="PANTHER" id="PTHR10395:SF7">
    <property type="entry name" value="5-HYDROXYISOURATE HYDROLASE"/>
    <property type="match status" value="1"/>
</dbReference>
<keyword evidence="6 7" id="KW-0378">Hydrolase</keyword>
<dbReference type="NCBIfam" id="TIGR02962">
    <property type="entry name" value="hdxy_isourate"/>
    <property type="match status" value="1"/>
</dbReference>
<dbReference type="EC" id="3.5.2.17" evidence="7"/>
<dbReference type="Gene3D" id="2.60.40.180">
    <property type="entry name" value="Transthyretin/hydroxyisourate hydrolase domain"/>
    <property type="match status" value="1"/>
</dbReference>
<gene>
    <name evidence="9" type="ORF">GCM10007359_19390</name>
</gene>
<organism evidence="9 10">
    <name type="scientific">Rothia aerolata</name>
    <dbReference type="NCBI Taxonomy" id="1812262"/>
    <lineage>
        <taxon>Bacteria</taxon>
        <taxon>Bacillati</taxon>
        <taxon>Actinomycetota</taxon>
        <taxon>Actinomycetes</taxon>
        <taxon>Micrococcales</taxon>
        <taxon>Micrococcaceae</taxon>
        <taxon>Rothia</taxon>
    </lineage>
</organism>
<comment type="function">
    <text evidence="2">Catalyzes the hydrolysis of 5-hydroxyisourate (HIU) to 2-oxo-4-hydroxy-4-carboxy-5-ureidoimidazoline (OHCU).</text>
</comment>